<protein>
    <submittedName>
        <fullName evidence="2">DUF4386 domain-containing protein</fullName>
    </submittedName>
</protein>
<dbReference type="KEGG" id="hfl:PUV54_02285"/>
<feature type="transmembrane region" description="Helical" evidence="1">
    <location>
        <begin position="91"/>
        <end position="111"/>
    </location>
</feature>
<dbReference type="AlphaFoldDB" id="A0AAE9ZFI6"/>
<dbReference type="Pfam" id="PF14329">
    <property type="entry name" value="DUF4386"/>
    <property type="match status" value="1"/>
</dbReference>
<feature type="transmembrane region" description="Helical" evidence="1">
    <location>
        <begin position="61"/>
        <end position="84"/>
    </location>
</feature>
<evidence type="ECO:0000256" key="1">
    <source>
        <dbReference type="SAM" id="Phobius"/>
    </source>
</evidence>
<proteinExistence type="predicted"/>
<accession>A0AAE9ZFI6</accession>
<reference evidence="2" key="1">
    <citation type="submission" date="2023-02" db="EMBL/GenBank/DDBJ databases">
        <title>Genome sequence of Hyphococcus flavus.</title>
        <authorList>
            <person name="Rong J.-C."/>
            <person name="Zhao Q."/>
            <person name="Yi M."/>
            <person name="Wu J.-Y."/>
        </authorList>
    </citation>
    <scope>NUCLEOTIDE SEQUENCE</scope>
    <source>
        <strain evidence="2">MCCC 1K03223</strain>
    </source>
</reference>
<feature type="transmembrane region" description="Helical" evidence="1">
    <location>
        <begin position="21"/>
        <end position="41"/>
    </location>
</feature>
<dbReference type="EMBL" id="CP118166">
    <property type="protein sequence ID" value="WDI32017.1"/>
    <property type="molecule type" value="Genomic_DNA"/>
</dbReference>
<evidence type="ECO:0000313" key="3">
    <source>
        <dbReference type="Proteomes" id="UP001214043"/>
    </source>
</evidence>
<dbReference type="InterPro" id="IPR025495">
    <property type="entry name" value="DUF4386"/>
</dbReference>
<keyword evidence="3" id="KW-1185">Reference proteome</keyword>
<keyword evidence="1" id="KW-1133">Transmembrane helix</keyword>
<dbReference type="Proteomes" id="UP001214043">
    <property type="component" value="Chromosome"/>
</dbReference>
<feature type="transmembrane region" description="Helical" evidence="1">
    <location>
        <begin position="167"/>
        <end position="185"/>
    </location>
</feature>
<feature type="transmembrane region" description="Helical" evidence="1">
    <location>
        <begin position="205"/>
        <end position="227"/>
    </location>
</feature>
<organism evidence="2 3">
    <name type="scientific">Hyphococcus flavus</name>
    <dbReference type="NCBI Taxonomy" id="1866326"/>
    <lineage>
        <taxon>Bacteria</taxon>
        <taxon>Pseudomonadati</taxon>
        <taxon>Pseudomonadota</taxon>
        <taxon>Alphaproteobacteria</taxon>
        <taxon>Parvularculales</taxon>
        <taxon>Parvularculaceae</taxon>
        <taxon>Hyphococcus</taxon>
    </lineage>
</organism>
<feature type="transmembrane region" description="Helical" evidence="1">
    <location>
        <begin position="144"/>
        <end position="162"/>
    </location>
</feature>
<name>A0AAE9ZFI6_9PROT</name>
<evidence type="ECO:0000313" key="2">
    <source>
        <dbReference type="EMBL" id="WDI32017.1"/>
    </source>
</evidence>
<keyword evidence="1" id="KW-0812">Transmembrane</keyword>
<gene>
    <name evidence="2" type="ORF">PUV54_02285</name>
</gene>
<keyword evidence="1" id="KW-0472">Membrane</keyword>
<sequence length="237" mass="25602">MPQHDLISAPKAYARFAGFNYLIIFVLAIFANFFILSKLVVSGDPVATLANIRQDESLFRLGVACFFIVLLADIFIAWALYLLLKGVNPHISLLAALFRLTYTVAQIGVVLNLTKALELADASASVAAMDIWPHFYIGAHNTEFTLTLIFFGVHLALLGYLIMRSSFLPTIIGVLVTVAGAGYIIDGFSEALFGGGGPLAGLGIYIVVLPALLGEGVLCLWLLFVGVNSKKWDAAYE</sequence>
<dbReference type="RefSeq" id="WP_274493901.1">
    <property type="nucleotide sequence ID" value="NZ_CP118166.1"/>
</dbReference>